<dbReference type="Pfam" id="PF12874">
    <property type="entry name" value="zf-met"/>
    <property type="match status" value="1"/>
</dbReference>
<dbReference type="PANTHER" id="PTHR24394:SF29">
    <property type="entry name" value="MYONEURIN"/>
    <property type="match status" value="1"/>
</dbReference>
<evidence type="ECO:0000256" key="7">
    <source>
        <dbReference type="PROSITE-ProRule" id="PRU00042"/>
    </source>
</evidence>
<dbReference type="RefSeq" id="XP_012945650.1">
    <property type="nucleotide sequence ID" value="XM_013090196.2"/>
</dbReference>
<name>A0ABM1ADL2_APLCA</name>
<feature type="compositionally biased region" description="Polar residues" evidence="8">
    <location>
        <begin position="675"/>
        <end position="690"/>
    </location>
</feature>
<feature type="domain" description="C2H2-type" evidence="9">
    <location>
        <begin position="205"/>
        <end position="228"/>
    </location>
</feature>
<dbReference type="GO" id="GO:0003677">
    <property type="term" value="F:DNA binding"/>
    <property type="evidence" value="ECO:0007669"/>
    <property type="project" value="UniProtKB-KW"/>
</dbReference>
<keyword evidence="11" id="KW-0238">DNA-binding</keyword>
<keyword evidence="6" id="KW-0539">Nucleus</keyword>
<feature type="region of interest" description="Disordered" evidence="8">
    <location>
        <begin position="1"/>
        <end position="28"/>
    </location>
</feature>
<gene>
    <name evidence="11" type="primary">LOC106013720</name>
</gene>
<keyword evidence="3" id="KW-0677">Repeat</keyword>
<dbReference type="Gene3D" id="3.30.160.60">
    <property type="entry name" value="Classic Zinc Finger"/>
    <property type="match status" value="1"/>
</dbReference>
<evidence type="ECO:0000256" key="4">
    <source>
        <dbReference type="ARBA" id="ARBA00022771"/>
    </source>
</evidence>
<dbReference type="GeneID" id="106013720"/>
<dbReference type="SUPFAM" id="SSF57667">
    <property type="entry name" value="beta-beta-alpha zinc fingers"/>
    <property type="match status" value="1"/>
</dbReference>
<evidence type="ECO:0000256" key="3">
    <source>
        <dbReference type="ARBA" id="ARBA00022737"/>
    </source>
</evidence>
<dbReference type="Proteomes" id="UP000694888">
    <property type="component" value="Unplaced"/>
</dbReference>
<dbReference type="InterPro" id="IPR013087">
    <property type="entry name" value="Znf_C2H2_type"/>
</dbReference>
<dbReference type="InterPro" id="IPR036236">
    <property type="entry name" value="Znf_C2H2_sf"/>
</dbReference>
<dbReference type="Pfam" id="PF00096">
    <property type="entry name" value="zf-C2H2"/>
    <property type="match status" value="1"/>
</dbReference>
<evidence type="ECO:0000259" key="9">
    <source>
        <dbReference type="PROSITE" id="PS50157"/>
    </source>
</evidence>
<reference evidence="11" key="1">
    <citation type="submission" date="2025-08" db="UniProtKB">
        <authorList>
            <consortium name="RefSeq"/>
        </authorList>
    </citation>
    <scope>IDENTIFICATION</scope>
</reference>
<feature type="compositionally biased region" description="Basic and acidic residues" evidence="8">
    <location>
        <begin position="448"/>
        <end position="458"/>
    </location>
</feature>
<evidence type="ECO:0000313" key="11">
    <source>
        <dbReference type="RefSeq" id="XP_012945650.1"/>
    </source>
</evidence>
<accession>A0ABM1ADL2</accession>
<evidence type="ECO:0000256" key="2">
    <source>
        <dbReference type="ARBA" id="ARBA00022723"/>
    </source>
</evidence>
<evidence type="ECO:0000256" key="1">
    <source>
        <dbReference type="ARBA" id="ARBA00004123"/>
    </source>
</evidence>
<feature type="compositionally biased region" description="Low complexity" evidence="8">
    <location>
        <begin position="558"/>
        <end position="593"/>
    </location>
</feature>
<dbReference type="PROSITE" id="PS50157">
    <property type="entry name" value="ZINC_FINGER_C2H2_2"/>
    <property type="match status" value="1"/>
</dbReference>
<feature type="compositionally biased region" description="Basic residues" evidence="8">
    <location>
        <begin position="520"/>
        <end position="532"/>
    </location>
</feature>
<evidence type="ECO:0000256" key="6">
    <source>
        <dbReference type="ARBA" id="ARBA00023242"/>
    </source>
</evidence>
<keyword evidence="10" id="KW-1185">Reference proteome</keyword>
<feature type="region of interest" description="Disordered" evidence="8">
    <location>
        <begin position="330"/>
        <end position="362"/>
    </location>
</feature>
<feature type="region of interest" description="Disordered" evidence="8">
    <location>
        <begin position="391"/>
        <end position="690"/>
    </location>
</feature>
<keyword evidence="2" id="KW-0479">Metal-binding</keyword>
<feature type="region of interest" description="Disordered" evidence="8">
    <location>
        <begin position="122"/>
        <end position="162"/>
    </location>
</feature>
<keyword evidence="5" id="KW-0862">Zinc</keyword>
<feature type="compositionally biased region" description="Low complexity" evidence="8">
    <location>
        <begin position="330"/>
        <end position="353"/>
    </location>
</feature>
<evidence type="ECO:0000256" key="5">
    <source>
        <dbReference type="ARBA" id="ARBA00022833"/>
    </source>
</evidence>
<dbReference type="PROSITE" id="PS00028">
    <property type="entry name" value="ZINC_FINGER_C2H2_1"/>
    <property type="match status" value="3"/>
</dbReference>
<feature type="compositionally biased region" description="Polar residues" evidence="8">
    <location>
        <begin position="423"/>
        <end position="435"/>
    </location>
</feature>
<feature type="compositionally biased region" description="Low complexity" evidence="8">
    <location>
        <begin position="652"/>
        <end position="663"/>
    </location>
</feature>
<comment type="subcellular location">
    <subcellularLocation>
        <location evidence="1">Nucleus</location>
    </subcellularLocation>
</comment>
<keyword evidence="4 7" id="KW-0863">Zinc-finger</keyword>
<feature type="compositionally biased region" description="Polar residues" evidence="8">
    <location>
        <begin position="131"/>
        <end position="150"/>
    </location>
</feature>
<feature type="compositionally biased region" description="Basic and acidic residues" evidence="8">
    <location>
        <begin position="642"/>
        <end position="651"/>
    </location>
</feature>
<protein>
    <submittedName>
        <fullName evidence="11">DNA-binding protein Ikaros</fullName>
    </submittedName>
</protein>
<evidence type="ECO:0000256" key="8">
    <source>
        <dbReference type="SAM" id="MobiDB-lite"/>
    </source>
</evidence>
<feature type="compositionally biased region" description="Polar residues" evidence="8">
    <location>
        <begin position="487"/>
        <end position="509"/>
    </location>
</feature>
<dbReference type="PANTHER" id="PTHR24394">
    <property type="entry name" value="ZINC FINGER PROTEIN"/>
    <property type="match status" value="1"/>
</dbReference>
<proteinExistence type="predicted"/>
<dbReference type="SMART" id="SM00355">
    <property type="entry name" value="ZnF_C2H2"/>
    <property type="match status" value="4"/>
</dbReference>
<evidence type="ECO:0000313" key="10">
    <source>
        <dbReference type="Proteomes" id="UP000694888"/>
    </source>
</evidence>
<sequence length="690" mass="73235">MAIPTSQPPHSVGIPSQPPQPISPEEQEAHRLRISKHEPIQNIIGRHPHSDILYLICRLCRQTYGSPYGFRKHFRNQHGFEPKEEHTIVQTISATKTARAHTIPLDQLDSKVLSSLAIKEERASTEELSGESGNVKSSSGWPHSAGSTDTPPGDSEQGEVVKKSLSEDTKYLECVECGETFQLNDFGSYKRHCRQHSMNRSSGPFACHDCKKSFSEPAHLQEHLDTHSTFTASVCGICHTFFSSPNYLAEHLQAAHGHVYIPSDKTASEGDSIDLKVENSGGGHSETSADGQDKGVGVVKTGAVVSLSSSSSSMVVVTSAVTSLSQLQASNISSSPSPATSSSSPSMYAPLPLSKRHRMSQSSLKTPLFTVHTPKGLEVQKLPADAVVTTASPDSSYDEARFNLDSQPGSSTGGGSGTKSSTAATPDANNASSDSDMVRDSVWGGDGGKSHCTDDVRMDIGNVILNLPKQPEDGGLGKSGNRDDTESNSSERCASVDSNSLSMEGSRASSPRGEDAEKYYKHKKYSRHRKRLSSSEVGSEPETKLRKGDVGTPPATPPTTTSATSSRVDQSVTSSVTCSVTLGDCESSSCSHSECPDKSQVTDSSSTGSEDGKGGKGQVGDGVAEKSSKSGNTTTTSNVNTAKEEDKKGADFSKNSSQSDSSDGGAKFKWERLTRSQAGKTSQPVSYNTS</sequence>
<organism evidence="10 11">
    <name type="scientific">Aplysia californica</name>
    <name type="common">California sea hare</name>
    <dbReference type="NCBI Taxonomy" id="6500"/>
    <lineage>
        <taxon>Eukaryota</taxon>
        <taxon>Metazoa</taxon>
        <taxon>Spiralia</taxon>
        <taxon>Lophotrochozoa</taxon>
        <taxon>Mollusca</taxon>
        <taxon>Gastropoda</taxon>
        <taxon>Heterobranchia</taxon>
        <taxon>Euthyneura</taxon>
        <taxon>Tectipleura</taxon>
        <taxon>Aplysiida</taxon>
        <taxon>Aplysioidea</taxon>
        <taxon>Aplysiidae</taxon>
        <taxon>Aplysia</taxon>
    </lineage>
</organism>
<feature type="compositionally biased region" description="Low complexity" evidence="8">
    <location>
        <begin position="629"/>
        <end position="641"/>
    </location>
</feature>